<evidence type="ECO:0000256" key="3">
    <source>
        <dbReference type="ARBA" id="ARBA00023186"/>
    </source>
</evidence>
<accession>A0A133XPU4</accession>
<protein>
    <submittedName>
        <fullName evidence="7">CobW/P47K family protein</fullName>
    </submittedName>
</protein>
<evidence type="ECO:0000256" key="4">
    <source>
        <dbReference type="ARBA" id="ARBA00034320"/>
    </source>
</evidence>
<keyword evidence="3" id="KW-0143">Chaperone</keyword>
<evidence type="ECO:0000313" key="8">
    <source>
        <dbReference type="Proteomes" id="UP000070675"/>
    </source>
</evidence>
<evidence type="ECO:0000313" key="7">
    <source>
        <dbReference type="EMBL" id="KXB32959.1"/>
    </source>
</evidence>
<comment type="caution">
    <text evidence="7">The sequence shown here is derived from an EMBL/GenBank/DDBJ whole genome shotgun (WGS) entry which is preliminary data.</text>
</comment>
<organism evidence="7 8">
    <name type="scientific">Atopobium deltae</name>
    <dbReference type="NCBI Taxonomy" id="1393034"/>
    <lineage>
        <taxon>Bacteria</taxon>
        <taxon>Bacillati</taxon>
        <taxon>Actinomycetota</taxon>
        <taxon>Coriobacteriia</taxon>
        <taxon>Coriobacteriales</taxon>
        <taxon>Atopobiaceae</taxon>
        <taxon>Atopobium</taxon>
    </lineage>
</organism>
<dbReference type="AlphaFoldDB" id="A0A133XPU4"/>
<evidence type="ECO:0000256" key="2">
    <source>
        <dbReference type="ARBA" id="ARBA00022801"/>
    </source>
</evidence>
<dbReference type="CDD" id="cd03112">
    <property type="entry name" value="CobW-like"/>
    <property type="match status" value="1"/>
</dbReference>
<dbReference type="Pfam" id="PF07683">
    <property type="entry name" value="CobW_C"/>
    <property type="match status" value="1"/>
</dbReference>
<reference evidence="8" key="1">
    <citation type="submission" date="2016-01" db="EMBL/GenBank/DDBJ databases">
        <authorList>
            <person name="Mitreva M."/>
            <person name="Pepin K.H."/>
            <person name="Mihindukulasuriya K.A."/>
            <person name="Fulton R."/>
            <person name="Fronick C."/>
            <person name="O'Laughlin M."/>
            <person name="Miner T."/>
            <person name="Herter B."/>
            <person name="Rosa B.A."/>
            <person name="Cordes M."/>
            <person name="Tomlinson C."/>
            <person name="Wollam A."/>
            <person name="Palsikar V.B."/>
            <person name="Mardis E.R."/>
            <person name="Wilson R.K."/>
        </authorList>
    </citation>
    <scope>NUCLEOTIDE SEQUENCE [LARGE SCALE GENOMIC DNA]</scope>
    <source>
        <strain evidence="8">DNF00019</strain>
    </source>
</reference>
<keyword evidence="2" id="KW-0378">Hydrolase</keyword>
<keyword evidence="1" id="KW-0547">Nucleotide-binding</keyword>
<name>A0A133XPU4_9ACTN</name>
<dbReference type="PANTHER" id="PTHR43603:SF1">
    <property type="entry name" value="ZINC-REGULATED GTPASE METALLOPROTEIN ACTIVATOR 1"/>
    <property type="match status" value="1"/>
</dbReference>
<dbReference type="InterPro" id="IPR003495">
    <property type="entry name" value="CobW/HypB/UreG_nucleotide-bd"/>
</dbReference>
<gene>
    <name evidence="7" type="ORF">HMPREF3192_01328</name>
</gene>
<comment type="similarity">
    <text evidence="4">Belongs to the SIMIBI class G3E GTPase family. ZNG1 subfamily.</text>
</comment>
<dbReference type="STRING" id="1393034.HMPREF3192_01328"/>
<dbReference type="PATRIC" id="fig|1393034.3.peg.1293"/>
<proteinExistence type="inferred from homology"/>
<dbReference type="InterPro" id="IPR027417">
    <property type="entry name" value="P-loop_NTPase"/>
</dbReference>
<dbReference type="Proteomes" id="UP000070675">
    <property type="component" value="Unassembled WGS sequence"/>
</dbReference>
<feature type="domain" description="CobW C-terminal" evidence="6">
    <location>
        <begin position="272"/>
        <end position="387"/>
    </location>
</feature>
<dbReference type="InterPro" id="IPR011629">
    <property type="entry name" value="CobW-like_C"/>
</dbReference>
<dbReference type="PANTHER" id="PTHR43603">
    <property type="entry name" value="COBW DOMAIN-CONTAINING PROTEIN DDB_G0274527"/>
    <property type="match status" value="1"/>
</dbReference>
<comment type="catalytic activity">
    <reaction evidence="5">
        <text>GTP + H2O = GDP + phosphate + H(+)</text>
        <dbReference type="Rhea" id="RHEA:19669"/>
        <dbReference type="ChEBI" id="CHEBI:15377"/>
        <dbReference type="ChEBI" id="CHEBI:15378"/>
        <dbReference type="ChEBI" id="CHEBI:37565"/>
        <dbReference type="ChEBI" id="CHEBI:43474"/>
        <dbReference type="ChEBI" id="CHEBI:58189"/>
    </reaction>
    <physiologicalReaction direction="left-to-right" evidence="5">
        <dbReference type="Rhea" id="RHEA:19670"/>
    </physiologicalReaction>
</comment>
<dbReference type="GO" id="GO:0016787">
    <property type="term" value="F:hydrolase activity"/>
    <property type="evidence" value="ECO:0007669"/>
    <property type="project" value="UniProtKB-KW"/>
</dbReference>
<evidence type="ECO:0000256" key="1">
    <source>
        <dbReference type="ARBA" id="ARBA00022741"/>
    </source>
</evidence>
<dbReference type="EMBL" id="LSCR01000042">
    <property type="protein sequence ID" value="KXB32959.1"/>
    <property type="molecule type" value="Genomic_DNA"/>
</dbReference>
<evidence type="ECO:0000256" key="5">
    <source>
        <dbReference type="ARBA" id="ARBA00049117"/>
    </source>
</evidence>
<dbReference type="InterPro" id="IPR036627">
    <property type="entry name" value="CobW-likC_sf"/>
</dbReference>
<dbReference type="Gene3D" id="3.40.50.300">
    <property type="entry name" value="P-loop containing nucleotide triphosphate hydrolases"/>
    <property type="match status" value="1"/>
</dbReference>
<dbReference type="InterPro" id="IPR051927">
    <property type="entry name" value="Zn_Chap_cDPG_Synth"/>
</dbReference>
<sequence>MLYQCVTCVLQEIGDAMEEQKLVKVVLLTGYLGSGKTTIVNHILSNTEGIRAAVIVNDIGEVNIDASLISDNGVTSSDDVIPLTNGCLCCSLSDNLTVQLGDIADTFQYDYIIIEASGICEPIPITYNIQAFSNQSSHAPGHAHVVLDNIVAVVDCARMYDEFKGGKALFKDNLNDDDIENLLVQQIEFCTTLVLNKTDLVSEAQIKELKALVRSLQKDAVILEAVNGKIPMTELVDTNRFDLDKAYRSSAWMDAMDHPEEHEDPEVLEYGIKTFVYTRRQPFDGNAFNAFVNSWSSDIIRVKGKIWTMQDPDMSYVFEQAGKQVTMYENGMFFHAFAVDHKEQIFEERPELAKIWDPEFGDRITQLCFIGHHIDKDEITKRLDECLVSWPKQ</sequence>
<keyword evidence="8" id="KW-1185">Reference proteome</keyword>
<dbReference type="SMART" id="SM00833">
    <property type="entry name" value="CobW_C"/>
    <property type="match status" value="1"/>
</dbReference>
<evidence type="ECO:0000259" key="6">
    <source>
        <dbReference type="SMART" id="SM00833"/>
    </source>
</evidence>
<dbReference type="SUPFAM" id="SSF52540">
    <property type="entry name" value="P-loop containing nucleoside triphosphate hydrolases"/>
    <property type="match status" value="1"/>
</dbReference>
<dbReference type="Pfam" id="PF02492">
    <property type="entry name" value="cobW"/>
    <property type="match status" value="1"/>
</dbReference>
<dbReference type="GO" id="GO:0000166">
    <property type="term" value="F:nucleotide binding"/>
    <property type="evidence" value="ECO:0007669"/>
    <property type="project" value="UniProtKB-KW"/>
</dbReference>
<dbReference type="Gene3D" id="3.30.1220.10">
    <property type="entry name" value="CobW-like, C-terminal domain"/>
    <property type="match status" value="1"/>
</dbReference>